<dbReference type="InterPro" id="IPR038461">
    <property type="entry name" value="Schlafen_AlbA_2_dom_sf"/>
</dbReference>
<protein>
    <recommendedName>
        <fullName evidence="1">Schlafen AlbA-2 domain-containing protein</fullName>
    </recommendedName>
</protein>
<dbReference type="Gene3D" id="3.30.950.30">
    <property type="entry name" value="Schlafen, AAA domain"/>
    <property type="match status" value="1"/>
</dbReference>
<accession>A0A1V1NWW0</accession>
<dbReference type="AlphaFoldDB" id="A0A1V1NWW0"/>
<feature type="domain" description="Schlafen AlbA-2" evidence="1">
    <location>
        <begin position="16"/>
        <end position="128"/>
    </location>
</feature>
<reference evidence="3" key="1">
    <citation type="submission" date="2012-11" db="EMBL/GenBank/DDBJ databases">
        <authorList>
            <person name="Lucero-Rivera Y.E."/>
            <person name="Tovar-Ramirez D."/>
        </authorList>
    </citation>
    <scope>NUCLEOTIDE SEQUENCE [LARGE SCALE GENOMIC DNA]</scope>
    <source>
        <strain evidence="3">Araruama</strain>
    </source>
</reference>
<gene>
    <name evidence="2" type="ORF">OMM_11989</name>
</gene>
<evidence type="ECO:0000313" key="2">
    <source>
        <dbReference type="EMBL" id="ETR67070.1"/>
    </source>
</evidence>
<proteinExistence type="predicted"/>
<evidence type="ECO:0000259" key="1">
    <source>
        <dbReference type="Pfam" id="PF04326"/>
    </source>
</evidence>
<organism evidence="2 3">
    <name type="scientific">Candidatus Magnetoglobus multicellularis str. Araruama</name>
    <dbReference type="NCBI Taxonomy" id="890399"/>
    <lineage>
        <taxon>Bacteria</taxon>
        <taxon>Pseudomonadati</taxon>
        <taxon>Thermodesulfobacteriota</taxon>
        <taxon>Desulfobacteria</taxon>
        <taxon>Desulfobacterales</taxon>
        <taxon>Desulfobacteraceae</taxon>
        <taxon>Candidatus Magnetoglobus</taxon>
    </lineage>
</organism>
<sequence length="168" mass="19354">MKISIEQLEKLITLKENEHCEFKEARDQFDFKKLILYCVALANEGGGKIFFGITDKYPRKIVGTDAFSNISKIKNQLLDRLHLRIDIEEIQHSNGRVIVFIIPPRPLGRPIEYKGAYWMRSGESLVPMTPDQLQRIFSETEPDFSSQICSKAKFNDLDAGSIQNYENL</sequence>
<dbReference type="EMBL" id="ATBP01001575">
    <property type="protein sequence ID" value="ETR67070.1"/>
    <property type="molecule type" value="Genomic_DNA"/>
</dbReference>
<dbReference type="PANTHER" id="PTHR30595:SF6">
    <property type="entry name" value="SCHLAFEN ALBA-2 DOMAIN-CONTAINING PROTEIN"/>
    <property type="match status" value="1"/>
</dbReference>
<dbReference type="Pfam" id="PF04326">
    <property type="entry name" value="SLFN_AlbA_2"/>
    <property type="match status" value="1"/>
</dbReference>
<dbReference type="InterPro" id="IPR007421">
    <property type="entry name" value="Schlafen_AlbA_2_dom"/>
</dbReference>
<evidence type="ECO:0000313" key="3">
    <source>
        <dbReference type="Proteomes" id="UP000189670"/>
    </source>
</evidence>
<dbReference type="PANTHER" id="PTHR30595">
    <property type="entry name" value="GLPR-RELATED TRANSCRIPTIONAL REPRESSOR"/>
    <property type="match status" value="1"/>
</dbReference>
<dbReference type="Proteomes" id="UP000189670">
    <property type="component" value="Unassembled WGS sequence"/>
</dbReference>
<comment type="caution">
    <text evidence="2">The sequence shown here is derived from an EMBL/GenBank/DDBJ whole genome shotgun (WGS) entry which is preliminary data.</text>
</comment>
<name>A0A1V1NWW0_9BACT</name>